<dbReference type="RefSeq" id="WP_379907796.1">
    <property type="nucleotide sequence ID" value="NZ_JBHSWE010000001.1"/>
</dbReference>
<dbReference type="EMBL" id="JBHSWE010000001">
    <property type="protein sequence ID" value="MFC6669218.1"/>
    <property type="molecule type" value="Genomic_DNA"/>
</dbReference>
<evidence type="ECO:0000313" key="4">
    <source>
        <dbReference type="Proteomes" id="UP001596422"/>
    </source>
</evidence>
<keyword evidence="2" id="KW-0472">Membrane</keyword>
<accession>A0ABW1ZUZ7</accession>
<keyword evidence="4" id="KW-1185">Reference proteome</keyword>
<dbReference type="Proteomes" id="UP001596422">
    <property type="component" value="Unassembled WGS sequence"/>
</dbReference>
<name>A0ABW1ZUZ7_9GAMM</name>
<feature type="transmembrane region" description="Helical" evidence="2">
    <location>
        <begin position="21"/>
        <end position="42"/>
    </location>
</feature>
<evidence type="ECO:0000313" key="3">
    <source>
        <dbReference type="EMBL" id="MFC6669218.1"/>
    </source>
</evidence>
<protein>
    <recommendedName>
        <fullName evidence="5">HEAT repeat domain-containing protein</fullName>
    </recommendedName>
</protein>
<comment type="caution">
    <text evidence="3">The sequence shown here is derived from an EMBL/GenBank/DDBJ whole genome shotgun (WGS) entry which is preliminary data.</text>
</comment>
<evidence type="ECO:0000256" key="2">
    <source>
        <dbReference type="SAM" id="Phobius"/>
    </source>
</evidence>
<evidence type="ECO:0008006" key="5">
    <source>
        <dbReference type="Google" id="ProtNLM"/>
    </source>
</evidence>
<proteinExistence type="predicted"/>
<keyword evidence="2" id="KW-0812">Transmembrane</keyword>
<organism evidence="3 4">
    <name type="scientific">Marinobacterium aestuariivivens</name>
    <dbReference type="NCBI Taxonomy" id="1698799"/>
    <lineage>
        <taxon>Bacteria</taxon>
        <taxon>Pseudomonadati</taxon>
        <taxon>Pseudomonadota</taxon>
        <taxon>Gammaproteobacteria</taxon>
        <taxon>Oceanospirillales</taxon>
        <taxon>Oceanospirillaceae</taxon>
        <taxon>Marinobacterium</taxon>
    </lineage>
</organism>
<keyword evidence="2" id="KW-1133">Transmembrane helix</keyword>
<gene>
    <name evidence="3" type="ORF">ACFQDL_03205</name>
</gene>
<reference evidence="4" key="1">
    <citation type="journal article" date="2019" name="Int. J. Syst. Evol. Microbiol.">
        <title>The Global Catalogue of Microorganisms (GCM) 10K type strain sequencing project: providing services to taxonomists for standard genome sequencing and annotation.</title>
        <authorList>
            <consortium name="The Broad Institute Genomics Platform"/>
            <consortium name="The Broad Institute Genome Sequencing Center for Infectious Disease"/>
            <person name="Wu L."/>
            <person name="Ma J."/>
        </authorList>
    </citation>
    <scope>NUCLEOTIDE SEQUENCE [LARGE SCALE GENOMIC DNA]</scope>
    <source>
        <strain evidence="4">NBRC 111756</strain>
    </source>
</reference>
<feature type="region of interest" description="Disordered" evidence="1">
    <location>
        <begin position="87"/>
        <end position="111"/>
    </location>
</feature>
<evidence type="ECO:0000256" key="1">
    <source>
        <dbReference type="SAM" id="MobiDB-lite"/>
    </source>
</evidence>
<sequence length="457" mass="51105">MYIDLVTGSARKRRSSARDGYIRDIWDLLGYAAVIALAFYLWPAQEASPEIEREIERGQVVESQLESRVQSTRSDLRARMAAKIALREGNENRSPSDPAKPGTRSEYGSSEAENAIERLEQFRQRPDWSILPSDIANIQRDFSALFEQGHGAIPAIRHFLRTASDIDFTSNGLDEELGYATLRLALFDILSRIDDSAAEAIWFEELRAIHSPVEIETLGRYLEDHAPGLYQRDIVLSAREALSQAATQGAKGRDIAPLFKILQEYGDASLVPELEQLPEMWWGQYAAVTLASLPGGTGLSSLRYRLAQDSPRTNLGARFALQMLAQSADQPEAQAALLDTVRQNQVPDALWREIAWMIAGTYQVQLNNPNADMPNRYQSSTPTAIHSVNKFISFGPGGDQVLFGVRYARPQLSDEQMVPRLELIDTLLSETESPAARQALEQAFDTVWSSYNEGEQW</sequence>